<keyword evidence="4" id="KW-1185">Reference proteome</keyword>
<dbReference type="EMBL" id="BTSY01000005">
    <property type="protein sequence ID" value="GMT28122.1"/>
    <property type="molecule type" value="Genomic_DNA"/>
</dbReference>
<feature type="domain" description="SCP" evidence="2">
    <location>
        <begin position="175"/>
        <end position="308"/>
    </location>
</feature>
<reference evidence="3" key="1">
    <citation type="submission" date="2023-10" db="EMBL/GenBank/DDBJ databases">
        <title>Genome assembly of Pristionchus species.</title>
        <authorList>
            <person name="Yoshida K."/>
            <person name="Sommer R.J."/>
        </authorList>
    </citation>
    <scope>NUCLEOTIDE SEQUENCE</scope>
    <source>
        <strain evidence="3">RS5133</strain>
    </source>
</reference>
<dbReference type="InterPro" id="IPR014044">
    <property type="entry name" value="CAP_dom"/>
</dbReference>
<feature type="non-terminal residue" evidence="3">
    <location>
        <position position="1"/>
    </location>
</feature>
<dbReference type="FunFam" id="3.40.33.10:FF:000002">
    <property type="entry name" value="Golgi-associated plant pathogenesis-related protein 1"/>
    <property type="match status" value="1"/>
</dbReference>
<protein>
    <recommendedName>
        <fullName evidence="2">SCP domain-containing protein</fullName>
    </recommendedName>
</protein>
<name>A0AAV5WDW6_9BILA</name>
<dbReference type="GO" id="GO:0005576">
    <property type="term" value="C:extracellular region"/>
    <property type="evidence" value="ECO:0007669"/>
    <property type="project" value="InterPro"/>
</dbReference>
<proteinExistence type="predicted"/>
<evidence type="ECO:0000256" key="1">
    <source>
        <dbReference type="SAM" id="MobiDB-lite"/>
    </source>
</evidence>
<dbReference type="SMART" id="SM00198">
    <property type="entry name" value="SCP"/>
    <property type="match status" value="1"/>
</dbReference>
<dbReference type="CDD" id="cd05382">
    <property type="entry name" value="CAP_GAPR1-like"/>
    <property type="match status" value="1"/>
</dbReference>
<dbReference type="Gene3D" id="3.40.33.10">
    <property type="entry name" value="CAP"/>
    <property type="match status" value="2"/>
</dbReference>
<sequence>DELSMGNRGSLPTPQGYTDKEGDEIRKKILTEHNRIRVLNNVSPISFEEKMNKAAQEAANSMAKKEKLETSNTVYGEILYSCSGTGVRAENVVNHFYSNPQRGGSNPQLSQMLSPNSRKLGVGVSKSQRGTLFICLLYSGSSTLETQVDQSSNITLQYGNENVKENKVPAKSLSESRAEILSDHNEYRAKHRAPPLRYDDSLNKSAQAYADKLAKDDKGMCHSETARAGKHGENIYCSTGHPASDASRAWYSEIAQYDFAAGKFAPSTGHFTALVWKSTTSMGVGIATTKSGKQFVVAQYSPPGNMAGKYIDNVLPEK</sequence>
<dbReference type="Proteomes" id="UP001432322">
    <property type="component" value="Unassembled WGS sequence"/>
</dbReference>
<dbReference type="InterPro" id="IPR018244">
    <property type="entry name" value="Allrgn_V5/Tpx1_CS"/>
</dbReference>
<feature type="region of interest" description="Disordered" evidence="1">
    <location>
        <begin position="1"/>
        <end position="22"/>
    </location>
</feature>
<dbReference type="InterPro" id="IPR035940">
    <property type="entry name" value="CAP_sf"/>
</dbReference>
<dbReference type="Pfam" id="PF00188">
    <property type="entry name" value="CAP"/>
    <property type="match status" value="2"/>
</dbReference>
<evidence type="ECO:0000313" key="3">
    <source>
        <dbReference type="EMBL" id="GMT28122.1"/>
    </source>
</evidence>
<dbReference type="PANTHER" id="PTHR10334">
    <property type="entry name" value="CYSTEINE-RICH SECRETORY PROTEIN-RELATED"/>
    <property type="match status" value="1"/>
</dbReference>
<dbReference type="InterPro" id="IPR001283">
    <property type="entry name" value="CRISP-related"/>
</dbReference>
<dbReference type="PROSITE" id="PS01009">
    <property type="entry name" value="CRISP_1"/>
    <property type="match status" value="1"/>
</dbReference>
<comment type="caution">
    <text evidence="3">The sequence shown here is derived from an EMBL/GenBank/DDBJ whole genome shotgun (WGS) entry which is preliminary data.</text>
</comment>
<dbReference type="PRINTS" id="PR00837">
    <property type="entry name" value="V5TPXLIKE"/>
</dbReference>
<accession>A0AAV5WDW6</accession>
<dbReference type="InterPro" id="IPR034113">
    <property type="entry name" value="SCP_GAPR1-like"/>
</dbReference>
<evidence type="ECO:0000259" key="2">
    <source>
        <dbReference type="SMART" id="SM00198"/>
    </source>
</evidence>
<organism evidence="3 4">
    <name type="scientific">Pristionchus fissidentatus</name>
    <dbReference type="NCBI Taxonomy" id="1538716"/>
    <lineage>
        <taxon>Eukaryota</taxon>
        <taxon>Metazoa</taxon>
        <taxon>Ecdysozoa</taxon>
        <taxon>Nematoda</taxon>
        <taxon>Chromadorea</taxon>
        <taxon>Rhabditida</taxon>
        <taxon>Rhabditina</taxon>
        <taxon>Diplogasteromorpha</taxon>
        <taxon>Diplogasteroidea</taxon>
        <taxon>Neodiplogasteridae</taxon>
        <taxon>Pristionchus</taxon>
    </lineage>
</organism>
<dbReference type="SUPFAM" id="SSF55797">
    <property type="entry name" value="PR-1-like"/>
    <property type="match status" value="2"/>
</dbReference>
<evidence type="ECO:0000313" key="4">
    <source>
        <dbReference type="Proteomes" id="UP001432322"/>
    </source>
</evidence>
<gene>
    <name evidence="3" type="ORF">PFISCL1PPCAC_19419</name>
</gene>
<dbReference type="AlphaFoldDB" id="A0AAV5WDW6"/>